<dbReference type="Proteomes" id="UP000077248">
    <property type="component" value="Unassembled WGS sequence"/>
</dbReference>
<reference evidence="2 3" key="1">
    <citation type="submission" date="2016-05" db="EMBL/GenBank/DDBJ databases">
        <title>Comparative analysis of secretome profiles of manganese(II)-oxidizing ascomycete fungi.</title>
        <authorList>
            <consortium name="DOE Joint Genome Institute"/>
            <person name="Zeiner C.A."/>
            <person name="Purvine S.O."/>
            <person name="Zink E.M."/>
            <person name="Wu S."/>
            <person name="Pasa-Tolic L."/>
            <person name="Chaput D.L."/>
            <person name="Haridas S."/>
            <person name="Grigoriev I.V."/>
            <person name="Santelli C.M."/>
            <person name="Hansel C.M."/>
        </authorList>
    </citation>
    <scope>NUCLEOTIDE SEQUENCE [LARGE SCALE GENOMIC DNA]</scope>
    <source>
        <strain evidence="2 3">SRC1lrK2f</strain>
    </source>
</reference>
<keyword evidence="3" id="KW-1185">Reference proteome</keyword>
<dbReference type="InterPro" id="IPR046497">
    <property type="entry name" value="DUF6590"/>
</dbReference>
<dbReference type="KEGG" id="aalt:CC77DRAFT_944176"/>
<gene>
    <name evidence="2" type="ORF">CC77DRAFT_944176</name>
</gene>
<sequence>MTARDSLGRSAADEVSKTICRNKHFSCSDCRQIHPDTHTTQQSQPEWSESYATYLYKRWDQEYQLYYWVHYVEGEGWSFFDWVPREYDRTNLTPSATAQPGSAFGRHRGYDIRGNNDRVHPMSNSRFEQLDPSFYVRDQSFFQPGKVCLHDLAVDEGSSVITQYDESVSLIRYGEYVCSQIRRFIVVWRKKGFAYCVPISTYNGQGTRMHGVVPSEHAIAFSYGSQPMLISGEAELEKEPVCIIMSPEQQPLNIDSRIFFGMQHPIQYNVKVKDLGSVHPDHLTRFLGYWAMEHHIGTMQDMQKFGQEETSAIIVDL</sequence>
<name>A0A177DBI8_ALTAL</name>
<dbReference type="RefSeq" id="XP_018381968.1">
    <property type="nucleotide sequence ID" value="XM_018534951.1"/>
</dbReference>
<evidence type="ECO:0000259" key="1">
    <source>
        <dbReference type="Pfam" id="PF20233"/>
    </source>
</evidence>
<dbReference type="AlphaFoldDB" id="A0A177DBI8"/>
<dbReference type="VEuPathDB" id="FungiDB:CC77DRAFT_944176"/>
<dbReference type="GeneID" id="29120545"/>
<dbReference type="STRING" id="5599.A0A177DBI8"/>
<evidence type="ECO:0000313" key="2">
    <source>
        <dbReference type="EMBL" id="OAG16547.1"/>
    </source>
</evidence>
<organism evidence="2 3">
    <name type="scientific">Alternaria alternata</name>
    <name type="common">Alternaria rot fungus</name>
    <name type="synonym">Torula alternata</name>
    <dbReference type="NCBI Taxonomy" id="5599"/>
    <lineage>
        <taxon>Eukaryota</taxon>
        <taxon>Fungi</taxon>
        <taxon>Dikarya</taxon>
        <taxon>Ascomycota</taxon>
        <taxon>Pezizomycotina</taxon>
        <taxon>Dothideomycetes</taxon>
        <taxon>Pleosporomycetidae</taxon>
        <taxon>Pleosporales</taxon>
        <taxon>Pleosporineae</taxon>
        <taxon>Pleosporaceae</taxon>
        <taxon>Alternaria</taxon>
        <taxon>Alternaria sect. Alternaria</taxon>
        <taxon>Alternaria alternata complex</taxon>
    </lineage>
</organism>
<dbReference type="PANTHER" id="PTHR35391:SF5">
    <property type="entry name" value="DUF6590 DOMAIN-CONTAINING PROTEIN"/>
    <property type="match status" value="1"/>
</dbReference>
<dbReference type="EMBL" id="KV441489">
    <property type="protein sequence ID" value="OAG16547.1"/>
    <property type="molecule type" value="Genomic_DNA"/>
</dbReference>
<evidence type="ECO:0000313" key="3">
    <source>
        <dbReference type="Proteomes" id="UP000077248"/>
    </source>
</evidence>
<dbReference type="PANTHER" id="PTHR35391">
    <property type="entry name" value="C2H2-TYPE DOMAIN-CONTAINING PROTEIN-RELATED"/>
    <property type="match status" value="1"/>
</dbReference>
<proteinExistence type="predicted"/>
<accession>A0A177DBI8</accession>
<protein>
    <recommendedName>
        <fullName evidence="1">DUF6590 domain-containing protein</fullName>
    </recommendedName>
</protein>
<feature type="domain" description="DUF6590" evidence="1">
    <location>
        <begin position="139"/>
        <end position="287"/>
    </location>
</feature>
<dbReference type="Pfam" id="PF20233">
    <property type="entry name" value="DUF6590"/>
    <property type="match status" value="1"/>
</dbReference>